<dbReference type="Pfam" id="PF00027">
    <property type="entry name" value="cNMP_binding"/>
    <property type="match status" value="1"/>
</dbReference>
<dbReference type="InterPro" id="IPR036390">
    <property type="entry name" value="WH_DNA-bd_sf"/>
</dbReference>
<keyword evidence="7" id="KW-1185">Reference proteome</keyword>
<dbReference type="SUPFAM" id="SSF46785">
    <property type="entry name" value="Winged helix' DNA-binding domain"/>
    <property type="match status" value="1"/>
</dbReference>
<keyword evidence="3" id="KW-0804">Transcription</keyword>
<feature type="domain" description="HTH crp-type" evidence="5">
    <location>
        <begin position="160"/>
        <end position="233"/>
    </location>
</feature>
<dbReference type="OrthoDB" id="7643467at2"/>
<dbReference type="Pfam" id="PF13545">
    <property type="entry name" value="HTH_Crp_2"/>
    <property type="match status" value="1"/>
</dbReference>
<evidence type="ECO:0000256" key="2">
    <source>
        <dbReference type="ARBA" id="ARBA00023125"/>
    </source>
</evidence>
<name>A0A158FU72_9BURK</name>
<dbReference type="SMART" id="SM00419">
    <property type="entry name" value="HTH_CRP"/>
    <property type="match status" value="1"/>
</dbReference>
<dbReference type="GO" id="GO:0003677">
    <property type="term" value="F:DNA binding"/>
    <property type="evidence" value="ECO:0007669"/>
    <property type="project" value="UniProtKB-KW"/>
</dbReference>
<sequence length="238" mass="26651">MSSATDVRQRAALGAGAMPCPDRPITPPDLSPDDLARIDSIQFPTRTIHRGETLYRTGDDFRSIYIVRVGCFKTVITHHDDHEQVTGFHLPGETLGLDGICTDRHACEAIALEDSSVCIVAFDLLETLCREVRTMQHHVHRLLSGEIVRESALMVMLGTMTAEQRVAAFLLDLSARLAARGYSSAEFQLRMTREEIGSFLGLKLETVSRMLSRFQKDGLIDTRGRQVRILDREKLSRV</sequence>
<feature type="domain" description="Cyclic nucleotide-binding" evidence="4">
    <location>
        <begin position="26"/>
        <end position="96"/>
    </location>
</feature>
<dbReference type="InterPro" id="IPR050397">
    <property type="entry name" value="Env_Response_Regulators"/>
</dbReference>
<gene>
    <name evidence="6" type="ORF">AWB67_00842</name>
</gene>
<dbReference type="GO" id="GO:0005829">
    <property type="term" value="C:cytosol"/>
    <property type="evidence" value="ECO:0007669"/>
    <property type="project" value="TreeGrafter"/>
</dbReference>
<comment type="caution">
    <text evidence="6">The sequence shown here is derived from an EMBL/GenBank/DDBJ whole genome shotgun (WGS) entry which is preliminary data.</text>
</comment>
<dbReference type="InterPro" id="IPR000595">
    <property type="entry name" value="cNMP-bd_dom"/>
</dbReference>
<evidence type="ECO:0000259" key="5">
    <source>
        <dbReference type="PROSITE" id="PS51063"/>
    </source>
</evidence>
<dbReference type="CDD" id="cd00092">
    <property type="entry name" value="HTH_CRP"/>
    <property type="match status" value="1"/>
</dbReference>
<keyword evidence="2" id="KW-0238">DNA-binding</keyword>
<dbReference type="SMART" id="SM00100">
    <property type="entry name" value="cNMP"/>
    <property type="match status" value="1"/>
</dbReference>
<proteinExistence type="predicted"/>
<evidence type="ECO:0000313" key="7">
    <source>
        <dbReference type="Proteomes" id="UP000054925"/>
    </source>
</evidence>
<dbReference type="PANTHER" id="PTHR24567">
    <property type="entry name" value="CRP FAMILY TRANSCRIPTIONAL REGULATORY PROTEIN"/>
    <property type="match status" value="1"/>
</dbReference>
<dbReference type="FunFam" id="1.10.10.10:FF:000028">
    <property type="entry name" value="Fumarate/nitrate reduction transcriptional regulator Fnr"/>
    <property type="match status" value="1"/>
</dbReference>
<dbReference type="InterPro" id="IPR014710">
    <property type="entry name" value="RmlC-like_jellyroll"/>
</dbReference>
<dbReference type="InterPro" id="IPR018490">
    <property type="entry name" value="cNMP-bd_dom_sf"/>
</dbReference>
<keyword evidence="1" id="KW-0805">Transcription regulation</keyword>
<dbReference type="Gene3D" id="2.60.120.10">
    <property type="entry name" value="Jelly Rolls"/>
    <property type="match status" value="1"/>
</dbReference>
<organism evidence="6 7">
    <name type="scientific">Caballeronia terrestris</name>
    <dbReference type="NCBI Taxonomy" id="1226301"/>
    <lineage>
        <taxon>Bacteria</taxon>
        <taxon>Pseudomonadati</taxon>
        <taxon>Pseudomonadota</taxon>
        <taxon>Betaproteobacteria</taxon>
        <taxon>Burkholderiales</taxon>
        <taxon>Burkholderiaceae</taxon>
        <taxon>Caballeronia</taxon>
    </lineage>
</organism>
<dbReference type="PROSITE" id="PS51063">
    <property type="entry name" value="HTH_CRP_2"/>
    <property type="match status" value="1"/>
</dbReference>
<protein>
    <submittedName>
        <fullName evidence="6">Crp/FNR family transcriptional regulator</fullName>
    </submittedName>
</protein>
<dbReference type="InterPro" id="IPR036388">
    <property type="entry name" value="WH-like_DNA-bd_sf"/>
</dbReference>
<accession>A0A158FU72</accession>
<evidence type="ECO:0000256" key="3">
    <source>
        <dbReference type="ARBA" id="ARBA00023163"/>
    </source>
</evidence>
<dbReference type="GO" id="GO:0003700">
    <property type="term" value="F:DNA-binding transcription factor activity"/>
    <property type="evidence" value="ECO:0007669"/>
    <property type="project" value="TreeGrafter"/>
</dbReference>
<dbReference type="InterPro" id="IPR012318">
    <property type="entry name" value="HTH_CRP"/>
</dbReference>
<evidence type="ECO:0000256" key="1">
    <source>
        <dbReference type="ARBA" id="ARBA00023015"/>
    </source>
</evidence>
<reference evidence="6" key="1">
    <citation type="submission" date="2016-01" db="EMBL/GenBank/DDBJ databases">
        <authorList>
            <person name="Peeters C."/>
        </authorList>
    </citation>
    <scope>NUCLEOTIDE SEQUENCE [LARGE SCALE GENOMIC DNA]</scope>
    <source>
        <strain evidence="6">LMG 22937</strain>
    </source>
</reference>
<dbReference type="PANTHER" id="PTHR24567:SF75">
    <property type="entry name" value="FUMARATE AND NITRATE REDUCTION REGULATORY PROTEIN"/>
    <property type="match status" value="1"/>
</dbReference>
<dbReference type="PRINTS" id="PR00034">
    <property type="entry name" value="HTHCRP"/>
</dbReference>
<dbReference type="CDD" id="cd00038">
    <property type="entry name" value="CAP_ED"/>
    <property type="match status" value="1"/>
</dbReference>
<dbReference type="EMBL" id="FCOL02000003">
    <property type="protein sequence ID" value="SAL22899.1"/>
    <property type="molecule type" value="Genomic_DNA"/>
</dbReference>
<dbReference type="Gene3D" id="1.10.10.10">
    <property type="entry name" value="Winged helix-like DNA-binding domain superfamily/Winged helix DNA-binding domain"/>
    <property type="match status" value="1"/>
</dbReference>
<evidence type="ECO:0000313" key="6">
    <source>
        <dbReference type="EMBL" id="SAL22899.1"/>
    </source>
</evidence>
<dbReference type="SUPFAM" id="SSF51206">
    <property type="entry name" value="cAMP-binding domain-like"/>
    <property type="match status" value="1"/>
</dbReference>
<evidence type="ECO:0000259" key="4">
    <source>
        <dbReference type="PROSITE" id="PS50042"/>
    </source>
</evidence>
<dbReference type="PROSITE" id="PS50042">
    <property type="entry name" value="CNMP_BINDING_3"/>
    <property type="match status" value="1"/>
</dbReference>
<dbReference type="Proteomes" id="UP000054925">
    <property type="component" value="Unassembled WGS sequence"/>
</dbReference>
<dbReference type="AlphaFoldDB" id="A0A158FU72"/>